<dbReference type="OrthoDB" id="5294347at2"/>
<dbReference type="Pfam" id="PF05099">
    <property type="entry name" value="TerB"/>
    <property type="match status" value="1"/>
</dbReference>
<dbReference type="Gene3D" id="1.10.3680.10">
    <property type="entry name" value="TerB-like"/>
    <property type="match status" value="1"/>
</dbReference>
<dbReference type="InterPro" id="IPR029024">
    <property type="entry name" value="TerB-like"/>
</dbReference>
<dbReference type="KEGG" id="ajp:AMJAP_3169"/>
<accession>A0A7R6P5S0</accession>
<dbReference type="AlphaFoldDB" id="A0A7R6P5S0"/>
<dbReference type="SUPFAM" id="SSF158682">
    <property type="entry name" value="TerB-like"/>
    <property type="match status" value="1"/>
</dbReference>
<dbReference type="Proteomes" id="UP000595663">
    <property type="component" value="Chromosome"/>
</dbReference>
<keyword evidence="3" id="KW-1185">Reference proteome</keyword>
<name>A0A7R6P5S0_9GAMM</name>
<dbReference type="RefSeq" id="WP_019622845.1">
    <property type="nucleotide sequence ID" value="NZ_AP014545.1"/>
</dbReference>
<reference evidence="2 3" key="1">
    <citation type="journal article" date="2008" name="Int. J. Syst. Evol. Microbiol.">
        <title>Amphritea japonica sp. nov. and Amphritea balenae sp. nov., isolated from the sediment adjacent to sperm whale carcasses off Kagoshima, Japan.</title>
        <authorList>
            <person name="Miyazaki M."/>
            <person name="Nogi Y."/>
            <person name="Fujiwara Y."/>
            <person name="Kawato M."/>
            <person name="Nagahama T."/>
            <person name="Kubokawa K."/>
            <person name="Horikoshi K."/>
        </authorList>
    </citation>
    <scope>NUCLEOTIDE SEQUENCE [LARGE SCALE GENOMIC DNA]</scope>
    <source>
        <strain evidence="2 3">ATCC BAA-1530</strain>
    </source>
</reference>
<dbReference type="InterPro" id="IPR007791">
    <property type="entry name" value="DjlA_N"/>
</dbReference>
<dbReference type="EMBL" id="AP014545">
    <property type="protein sequence ID" value="BBB27754.1"/>
    <property type="molecule type" value="Genomic_DNA"/>
</dbReference>
<feature type="domain" description="Co-chaperone DjlA N-terminal" evidence="1">
    <location>
        <begin position="29"/>
        <end position="144"/>
    </location>
</feature>
<gene>
    <name evidence="2" type="ORF">AMJAP_3169</name>
</gene>
<organism evidence="2 3">
    <name type="scientific">Amphritea japonica ATCC BAA-1530</name>
    <dbReference type="NCBI Taxonomy" id="1278309"/>
    <lineage>
        <taxon>Bacteria</taxon>
        <taxon>Pseudomonadati</taxon>
        <taxon>Pseudomonadota</taxon>
        <taxon>Gammaproteobacteria</taxon>
        <taxon>Oceanospirillales</taxon>
        <taxon>Oceanospirillaceae</taxon>
        <taxon>Amphritea</taxon>
    </lineage>
</organism>
<sequence>MMTKLKSFLGAFLPPDSNPNNNSQALLSVASAALMIEVLLSDYERKPEEQKTLIAIIKKSFSLDQATTEELLNQAEKAQQEATDYFRFTSQINDSCTPQEKVTLIENLWRVAYADGELHHYEEHLIRRIADLTHVSHMDFIAAKLRVMDAR</sequence>
<evidence type="ECO:0000259" key="1">
    <source>
        <dbReference type="Pfam" id="PF05099"/>
    </source>
</evidence>
<dbReference type="CDD" id="cd07313">
    <property type="entry name" value="terB_like_2"/>
    <property type="match status" value="1"/>
</dbReference>
<evidence type="ECO:0000313" key="3">
    <source>
        <dbReference type="Proteomes" id="UP000595663"/>
    </source>
</evidence>
<proteinExistence type="predicted"/>
<protein>
    <recommendedName>
        <fullName evidence="1">Co-chaperone DjlA N-terminal domain-containing protein</fullName>
    </recommendedName>
</protein>
<evidence type="ECO:0000313" key="2">
    <source>
        <dbReference type="EMBL" id="BBB27754.1"/>
    </source>
</evidence>